<dbReference type="EMBL" id="GL377305">
    <property type="protein sequence ID" value="EFI98434.1"/>
    <property type="molecule type" value="Genomic_DNA"/>
</dbReference>
<name>D8Q122_SCHCM</name>
<dbReference type="Proteomes" id="UP000007431">
    <property type="component" value="Unassembled WGS sequence"/>
</dbReference>
<accession>D8Q122</accession>
<dbReference type="CDD" id="cd11296">
    <property type="entry name" value="O-FucT_like"/>
    <property type="match status" value="1"/>
</dbReference>
<evidence type="ECO:0000313" key="2">
    <source>
        <dbReference type="Proteomes" id="UP000007431"/>
    </source>
</evidence>
<dbReference type="HOGENOM" id="CLU_014826_0_0_1"/>
<organism evidence="2">
    <name type="scientific">Schizophyllum commune (strain H4-8 / FGSC 9210)</name>
    <name type="common">Split gill fungus</name>
    <dbReference type="NCBI Taxonomy" id="578458"/>
    <lineage>
        <taxon>Eukaryota</taxon>
        <taxon>Fungi</taxon>
        <taxon>Dikarya</taxon>
        <taxon>Basidiomycota</taxon>
        <taxon>Agaricomycotina</taxon>
        <taxon>Agaricomycetes</taxon>
        <taxon>Agaricomycetidae</taxon>
        <taxon>Agaricales</taxon>
        <taxon>Schizophyllaceae</taxon>
        <taxon>Schizophyllum</taxon>
    </lineage>
</organism>
<reference evidence="1 2" key="1">
    <citation type="journal article" date="2010" name="Nat. Biotechnol.">
        <title>Genome sequence of the model mushroom Schizophyllum commune.</title>
        <authorList>
            <person name="Ohm R.A."/>
            <person name="de Jong J.F."/>
            <person name="Lugones L.G."/>
            <person name="Aerts A."/>
            <person name="Kothe E."/>
            <person name="Stajich J.E."/>
            <person name="de Vries R.P."/>
            <person name="Record E."/>
            <person name="Levasseur A."/>
            <person name="Baker S.E."/>
            <person name="Bartholomew K.A."/>
            <person name="Coutinho P.M."/>
            <person name="Erdmann S."/>
            <person name="Fowler T.J."/>
            <person name="Gathman A.C."/>
            <person name="Lombard V."/>
            <person name="Henrissat B."/>
            <person name="Knabe N."/>
            <person name="Kuees U."/>
            <person name="Lilly W.W."/>
            <person name="Lindquist E."/>
            <person name="Lucas S."/>
            <person name="Magnuson J.K."/>
            <person name="Piumi F."/>
            <person name="Raudaskoski M."/>
            <person name="Salamov A."/>
            <person name="Schmutz J."/>
            <person name="Schwarze F.W.M.R."/>
            <person name="vanKuyk P.A."/>
            <person name="Horton J.S."/>
            <person name="Grigoriev I.V."/>
            <person name="Woesten H.A.B."/>
        </authorList>
    </citation>
    <scope>NUCLEOTIDE SEQUENCE [LARGE SCALE GENOMIC DNA]</scope>
    <source>
        <strain evidence="2">H4-8 / FGSC 9210</strain>
    </source>
</reference>
<evidence type="ECO:0000313" key="1">
    <source>
        <dbReference type="EMBL" id="EFI98434.1"/>
    </source>
</evidence>
<keyword evidence="2" id="KW-1185">Reference proteome</keyword>
<sequence>MLTKRYSRVILAVLLCGAVLVFLSGQDYISSEARQQQMLDAQLAELSEGDQLTDVPLYPKFHEYERHLPQHNPALPPPDGEHAKFLFIANHAWNTGWGNVLQEMFMNTHLTYRTKRSFVFDNYTWDRTPEDYSSFNGKKIPARVPLSALISGPMIGGSWGEEGRDVPRSVSREYFYKTCSEVKVMRSDEVKDTFSGREPSAKELMDAWVAKIDSMEDRCIEIEKDSFQLFDIWLLGTERVLDIWPELSASPVVKRFGMSPLIMSAFNANKHHFVAKPSALDALLPSLPFSGLFGGNTAPPTQLDGLIALHIRRGDFEGHCDHLAKWGSVFNGFNSFKEFPDHFEQPSGCGWGETTPECRAEYLLHCFPTVEQITDKVLDVREELKQKGIGGKLNRVFIMSNGAREWLEELKQALDAAGKQHGLAFDTISTSRDVALTLEQKYVAQQLDMYVGQRAQVFIGNGFSSLTSNVAMLRMANGFEADTTRFW</sequence>
<dbReference type="OMA" id="HEYTAYE"/>
<dbReference type="AlphaFoldDB" id="D8Q122"/>
<proteinExistence type="predicted"/>
<dbReference type="InParanoid" id="D8Q122"/>
<dbReference type="Gene3D" id="3.40.50.11350">
    <property type="match status" value="1"/>
</dbReference>
<gene>
    <name evidence="1" type="ORF">SCHCODRAFT_67386</name>
</gene>
<dbReference type="eggNOG" id="ENOG502SJW6">
    <property type="taxonomic scope" value="Eukaryota"/>
</dbReference>
<dbReference type="VEuPathDB" id="FungiDB:SCHCODRAFT_02496956"/>
<dbReference type="STRING" id="578458.D8Q122"/>
<protein>
    <submittedName>
        <fullName evidence="1">Expressed protein</fullName>
    </submittedName>
</protein>